<dbReference type="InterPro" id="IPR036259">
    <property type="entry name" value="MFS_trans_sf"/>
</dbReference>
<name>A0A0B5KNM4_PSEDL</name>
<gene>
    <name evidence="6" type="ORF">CMV24_02670</name>
</gene>
<feature type="transmembrane region" description="Helical" evidence="5">
    <location>
        <begin position="354"/>
        <end position="374"/>
    </location>
</feature>
<evidence type="ECO:0000256" key="3">
    <source>
        <dbReference type="ARBA" id="ARBA00023136"/>
    </source>
</evidence>
<feature type="transmembrane region" description="Helical" evidence="5">
    <location>
        <begin position="51"/>
        <end position="73"/>
    </location>
</feature>
<feature type="compositionally biased region" description="Polar residues" evidence="4">
    <location>
        <begin position="205"/>
        <end position="217"/>
    </location>
</feature>
<accession>A0A0B5KNM4</accession>
<comment type="caution">
    <text evidence="6">The sequence shown here is derived from an EMBL/GenBank/DDBJ whole genome shotgun (WGS) entry which is preliminary data.</text>
</comment>
<evidence type="ECO:0000256" key="2">
    <source>
        <dbReference type="ARBA" id="ARBA00022989"/>
    </source>
</evidence>
<dbReference type="PANTHER" id="PTHR23539:SF1">
    <property type="entry name" value="MAJOR FACILITATOR SUPERFAMILY (MFS) PROFILE DOMAIN-CONTAINING PROTEIN"/>
    <property type="match status" value="1"/>
</dbReference>
<dbReference type="PANTHER" id="PTHR23539">
    <property type="entry name" value="MFS TRANSPORTER"/>
    <property type="match status" value="1"/>
</dbReference>
<feature type="transmembrane region" description="Helical" evidence="5">
    <location>
        <begin position="111"/>
        <end position="132"/>
    </location>
</feature>
<dbReference type="Proteomes" id="UP000218102">
    <property type="component" value="Unassembled WGS sequence"/>
</dbReference>
<reference evidence="6 7" key="1">
    <citation type="submission" date="2017-09" db="EMBL/GenBank/DDBJ databases">
        <authorList>
            <person name="Ehlers B."/>
            <person name="Leendertz F.H."/>
        </authorList>
    </citation>
    <scope>NUCLEOTIDE SEQUENCE [LARGE SCALE GENOMIC DNA]</scope>
    <source>
        <strain evidence="6 7">DJ-1</strain>
    </source>
</reference>
<protein>
    <submittedName>
        <fullName evidence="6">MFS transporter</fullName>
    </submittedName>
</protein>
<dbReference type="GO" id="GO:0022857">
    <property type="term" value="F:transmembrane transporter activity"/>
    <property type="evidence" value="ECO:0007669"/>
    <property type="project" value="InterPro"/>
</dbReference>
<evidence type="ECO:0000313" key="7">
    <source>
        <dbReference type="Proteomes" id="UP000218102"/>
    </source>
</evidence>
<dbReference type="SUPFAM" id="SSF103473">
    <property type="entry name" value="MFS general substrate transporter"/>
    <property type="match status" value="1"/>
</dbReference>
<dbReference type="InterPro" id="IPR020846">
    <property type="entry name" value="MFS_dom"/>
</dbReference>
<evidence type="ECO:0000256" key="5">
    <source>
        <dbReference type="SAM" id="Phobius"/>
    </source>
</evidence>
<dbReference type="Gene3D" id="1.20.1250.20">
    <property type="entry name" value="MFS general substrate transporter like domains"/>
    <property type="match status" value="2"/>
</dbReference>
<keyword evidence="3 5" id="KW-0472">Membrane</keyword>
<dbReference type="KEGG" id="ppj:RK21_04364"/>
<evidence type="ECO:0000256" key="4">
    <source>
        <dbReference type="SAM" id="MobiDB-lite"/>
    </source>
</evidence>
<evidence type="ECO:0000313" key="6">
    <source>
        <dbReference type="EMBL" id="PBJ96755.1"/>
    </source>
</evidence>
<feature type="transmembrane region" description="Helical" evidence="5">
    <location>
        <begin position="318"/>
        <end position="342"/>
    </location>
</feature>
<evidence type="ECO:0000256" key="1">
    <source>
        <dbReference type="ARBA" id="ARBA00022692"/>
    </source>
</evidence>
<dbReference type="RefSeq" id="WP_082041866.1">
    <property type="nucleotide sequence ID" value="NZ_CP010359.1"/>
</dbReference>
<dbReference type="Pfam" id="PF07690">
    <property type="entry name" value="MFS_1"/>
    <property type="match status" value="1"/>
</dbReference>
<feature type="transmembrane region" description="Helical" evidence="5">
    <location>
        <begin position="380"/>
        <end position="401"/>
    </location>
</feature>
<feature type="transmembrane region" description="Helical" evidence="5">
    <location>
        <begin position="168"/>
        <end position="186"/>
    </location>
</feature>
<feature type="transmembrane region" description="Helical" evidence="5">
    <location>
        <begin position="295"/>
        <end position="312"/>
    </location>
</feature>
<dbReference type="InterPro" id="IPR011701">
    <property type="entry name" value="MFS"/>
</dbReference>
<organism evidence="6 7">
    <name type="scientific">Pseudomonas plecoglossicida</name>
    <dbReference type="NCBI Taxonomy" id="70775"/>
    <lineage>
        <taxon>Bacteria</taxon>
        <taxon>Pseudomonadati</taxon>
        <taxon>Pseudomonadota</taxon>
        <taxon>Gammaproteobacteria</taxon>
        <taxon>Pseudomonadales</taxon>
        <taxon>Pseudomonadaceae</taxon>
        <taxon>Pseudomonas</taxon>
    </lineage>
</organism>
<proteinExistence type="predicted"/>
<dbReference type="PROSITE" id="PS50850">
    <property type="entry name" value="MFS"/>
    <property type="match status" value="1"/>
</dbReference>
<feature type="transmembrane region" description="Helical" evidence="5">
    <location>
        <begin position="263"/>
        <end position="283"/>
    </location>
</feature>
<feature type="transmembrane region" description="Helical" evidence="5">
    <location>
        <begin position="229"/>
        <end position="251"/>
    </location>
</feature>
<feature type="region of interest" description="Disordered" evidence="4">
    <location>
        <begin position="197"/>
        <end position="217"/>
    </location>
</feature>
<keyword evidence="1 5" id="KW-0812">Transmembrane</keyword>
<dbReference type="AlphaFoldDB" id="A0A0B5KNM4"/>
<keyword evidence="2 5" id="KW-1133">Transmembrane helix</keyword>
<sequence length="424" mass="43770">MHPATPFITPAHASSRRWLSGLNFFLADVRDGLGPFLGVFLASHGWRADDIGYVMAAGGIAGMLATTPMGAWIDASRHKRLLLASGAIALILATAALWTAPTFGVAVASQVVTGVVGALMGAGIMGITLGIVDQKDLSRQLGINEAWNHAGNVVAAALAGLAGYRWGLSAVFVLIALMACAALACLRKIDPHDIDHERARGGDLTGNQPAQGSSPSPSMVRVLTHSRELGLLAITMLLFHLGNAAMLPLLAQSVVTRGLADPSVFTASTVIVAQLVMIPVALWAGRHASRHGYRALILAALLALPLRGLIAGCWESPWALIPVQALDGIGAGLLGVALPGLVASILRGTGHINAGLGAVMTIQGIGAAMSHALAGWIAQHFGYGTAFVVLGIVAAIGLLTYQTGLRKGHPSRQLPAQPNNVDTI</sequence>
<feature type="transmembrane region" description="Helical" evidence="5">
    <location>
        <begin position="80"/>
        <end position="99"/>
    </location>
</feature>
<dbReference type="EMBL" id="NTME01000003">
    <property type="protein sequence ID" value="PBJ96755.1"/>
    <property type="molecule type" value="Genomic_DNA"/>
</dbReference>